<keyword evidence="2 4" id="KW-0863">Zinc-finger</keyword>
<dbReference type="Pfam" id="PF03564">
    <property type="entry name" value="DUF1759"/>
    <property type="match status" value="1"/>
</dbReference>
<dbReference type="SUPFAM" id="SSF53098">
    <property type="entry name" value="Ribonuclease H-like"/>
    <property type="match status" value="1"/>
</dbReference>
<dbReference type="RefSeq" id="XP_062704557.1">
    <property type="nucleotide sequence ID" value="XM_062848573.1"/>
</dbReference>
<dbReference type="InterPro" id="IPR019787">
    <property type="entry name" value="Znf_PHD-finger"/>
</dbReference>
<dbReference type="Gene3D" id="3.30.40.10">
    <property type="entry name" value="Zinc/RING finger domain, C3HC4 (zinc finger)"/>
    <property type="match status" value="1"/>
</dbReference>
<keyword evidence="3" id="KW-0862">Zinc</keyword>
<evidence type="ECO:0000256" key="1">
    <source>
        <dbReference type="ARBA" id="ARBA00022723"/>
    </source>
</evidence>
<dbReference type="Pfam" id="PF00628">
    <property type="entry name" value="PHD"/>
    <property type="match status" value="1"/>
</dbReference>
<reference evidence="9" key="1">
    <citation type="journal article" date="2015" name="Proc. Natl. Acad. Sci. U.S.A.">
        <title>Genome sequence of the Asian Tiger mosquito, Aedes albopictus, reveals insights into its biology, genetics, and evolution.</title>
        <authorList>
            <person name="Chen X.G."/>
            <person name="Jiang X."/>
            <person name="Gu J."/>
            <person name="Xu M."/>
            <person name="Wu Y."/>
            <person name="Deng Y."/>
            <person name="Zhang C."/>
            <person name="Bonizzoni M."/>
            <person name="Dermauw W."/>
            <person name="Vontas J."/>
            <person name="Armbruster P."/>
            <person name="Huang X."/>
            <person name="Yang Y."/>
            <person name="Zhang H."/>
            <person name="He W."/>
            <person name="Peng H."/>
            <person name="Liu Y."/>
            <person name="Wu K."/>
            <person name="Chen J."/>
            <person name="Lirakis M."/>
            <person name="Topalis P."/>
            <person name="Van Leeuwen T."/>
            <person name="Hall A.B."/>
            <person name="Jiang X."/>
            <person name="Thorpe C."/>
            <person name="Mueller R.L."/>
            <person name="Sun C."/>
            <person name="Waterhouse R.M."/>
            <person name="Yan G."/>
            <person name="Tu Z.J."/>
            <person name="Fang X."/>
            <person name="James A.A."/>
        </authorList>
    </citation>
    <scope>NUCLEOTIDE SEQUENCE [LARGE SCALE GENOMIC DNA]</scope>
    <source>
        <strain evidence="9">Foshan</strain>
    </source>
</reference>
<feature type="domain" description="Integrase catalytic" evidence="7">
    <location>
        <begin position="1597"/>
        <end position="1783"/>
    </location>
</feature>
<dbReference type="InterPro" id="IPR036397">
    <property type="entry name" value="RNaseH_sf"/>
</dbReference>
<organism evidence="8 9">
    <name type="scientific">Aedes albopictus</name>
    <name type="common">Asian tiger mosquito</name>
    <name type="synonym">Stegomyia albopicta</name>
    <dbReference type="NCBI Taxonomy" id="7160"/>
    <lineage>
        <taxon>Eukaryota</taxon>
        <taxon>Metazoa</taxon>
        <taxon>Ecdysozoa</taxon>
        <taxon>Arthropoda</taxon>
        <taxon>Hexapoda</taxon>
        <taxon>Insecta</taxon>
        <taxon>Pterygota</taxon>
        <taxon>Neoptera</taxon>
        <taxon>Endopterygota</taxon>
        <taxon>Diptera</taxon>
        <taxon>Nematocera</taxon>
        <taxon>Culicoidea</taxon>
        <taxon>Culicidae</taxon>
        <taxon>Culicinae</taxon>
        <taxon>Aedini</taxon>
        <taxon>Aedes</taxon>
        <taxon>Stegomyia</taxon>
    </lineage>
</organism>
<dbReference type="Pfam" id="PF18701">
    <property type="entry name" value="DUF5641"/>
    <property type="match status" value="1"/>
</dbReference>
<sequence length="1993" mass="225109">MSSRGRSNKGSNAGGSESGAVGSVRVVVTNETIEPEATFPGRACRVCRADDNEEMVRCDMCIKWFHFACVGVTQAIENEPWNCAECTKSVQIAEAVVNPSDGGVKKKPNVGIDGDKLQLPLHQESSDLQTPKTSNANKTGTQEKQKTATKKTAPKGLRKDSNKPHPKGSHQVAAKEPDQKLMKGTGRLQKLEEERILNAKKLEQERVYLEEKYKLLEEMASENGSDVNSVSEAIGEWCPRAQSSHRSQMEDQRPASNEFPHFGANPPVNSRCRSFIEEQASVHRETPQFNSRLPERDEDCCSLTRKQIAARQAVSKDLPQFSGNPEDWPLFIATFNSTTTMCGYTNDENIFRLQKSLKGRAFEAVKSRLVHPSNVPGVLKTLKMMFGQPEAIVHTLIEKINSLPAIREDRLETLVDFAVHVENFCATVDACGLDEYLYNTTLLHQLVSKLPPTIKLNWAQYRLSIPGINLAAFSSWLYSLAEAASTVTIPNIANTRPARSESRGTKKGNAFVNAHSENAPEEPRTSHSSNGKNPSASGECIVCKGTCKTVDKCKRFLEFSRDSRWATVREFALCRRCLCRHNGLCQAKPCGKNGCQFKHHALLHNDQKQQSTAETPSSSTAVSSATGGKDFPNAATSSTAHSCHTHQTKSSDILFRYLPVVLHGKHRSIRTFAFLDDGSDLTLLDEELADELELDGETRSLCLHWTGGTQRQEVKSKVVEVEISGVHSGAKRFAINGARTVNELLLPFQTLDIEELSSLHPHLQGLPVSSYQGVRPRILIGLKNQHLSLALKCREGKPNDPVAIKTRLGWTICGGGTSESATSPVHSIYHIAAGDDHCQTDENLHQVIKDYFALDSLGIMKPTKALLSVDDQKAQALLQSQTKFTGERYETGLLWRSEAVRLPDSQAMAQRRFQCLEKRMNKDETLAETLREKMADHLNKGYIRKLSDDELSQNHQRVWYLPVFPVTNPNKPRKVRIVWDAAAKAFGVSLNSVLLKGPDNLSSLFTVLIRFREHLIALTGDIREMFHQVLVRKEDQQCQRFYWRDDVLVSVDTEEEAIKLAEDVRFVHSQGGFEIRNWTSNSQRVLEALRGSNTEEKNLNLSPEMLTEKVLGMWWCTASDVFTYKIGWDRYDRELWEGHRHPTKREVLRILMTIFDPLGLIAPFLMFLKILLQEIWRSGIQWDDIIDENAFAKWRSWLQVLPQVELVQVPRCFRPQLAPAYDEVQLHTFVDASENGMAAACFLRFTRNKDVWCRLVAAKTRVAPLRYHSIPRLELMAAVIGTRLSTTVLGSLSFNVSKRVYHSDSRDVICWLNSDHRRYTPFVACRVSEILEATEQKQWRWVPTKLNVADDATKWEKFPDMTPESRWFIGPDFLKLSEELWPSQPNKVIKTETELRACLLAHFTSPDPAINVSSWKRMLKVAALVHRFPANCRLKKQGMPALFGAPSTDEIQSAERYVIRQAQREAYPEETAILLQQTKTVSKTSPLFKLTPWLDSNGLMRMRGRIGACAQALEDAKNPIILPRDHHTTRLIIAHYHNKYNHQNHETALNEIRQRYCIPRLRATYSRVRHNCQHCKNHRAVPQPPIMADLPPERLDAFARPFTHMGIDYFGPMEVVVGRRAEKRWGMLITCLTTRAVHIEVVNTLSTDSCIMGLRNFVARRGSPRTIYSDRGTCFIGASRALADAEMEINHDEVMKEFGGAEMTWKFIPPVSPHMGGSWERLIGIVKRNLTAIRPSHKPNDEVLRNLLAEIENTINSRPLTHVPLDDESAPALTPNHFLLGSSDGTKSLCPLDDTGTTLRRTWRMSQQLANQFWKRWLSDYLPEITRRTKWYTNTKPIEIGDVVVIVDPKLPRNCWPKGKVIGTSVNQKDNQIRAATVQTATGVFERPVAKLAALDVRRDKEHTTLIVYHERIPHKQGSLDGHKPTNVWSLWLSCWIGWQQPAQHTHSAVRQDCESVVAFLAHWTPPPAPIMILVTVRTGPTVAVASQQQQSK</sequence>
<proteinExistence type="predicted"/>
<protein>
    <submittedName>
        <fullName evidence="8">Uncharacterized protein</fullName>
    </submittedName>
</protein>
<dbReference type="Proteomes" id="UP000069940">
    <property type="component" value="Unassembled WGS sequence"/>
</dbReference>
<dbReference type="SUPFAM" id="SSF56672">
    <property type="entry name" value="DNA/RNA polymerases"/>
    <property type="match status" value="1"/>
</dbReference>
<evidence type="ECO:0000259" key="6">
    <source>
        <dbReference type="PROSITE" id="PS50016"/>
    </source>
</evidence>
<evidence type="ECO:0000256" key="4">
    <source>
        <dbReference type="PROSITE-ProRule" id="PRU00146"/>
    </source>
</evidence>
<dbReference type="InterPro" id="IPR001965">
    <property type="entry name" value="Znf_PHD"/>
</dbReference>
<evidence type="ECO:0000256" key="2">
    <source>
        <dbReference type="ARBA" id="ARBA00022771"/>
    </source>
</evidence>
<dbReference type="InterPro" id="IPR013083">
    <property type="entry name" value="Znf_RING/FYVE/PHD"/>
</dbReference>
<dbReference type="InterPro" id="IPR040676">
    <property type="entry name" value="DUF5641"/>
</dbReference>
<dbReference type="PROSITE" id="PS50016">
    <property type="entry name" value="ZF_PHD_2"/>
    <property type="match status" value="1"/>
</dbReference>
<dbReference type="InterPro" id="IPR001584">
    <property type="entry name" value="Integrase_cat-core"/>
</dbReference>
<dbReference type="SUPFAM" id="SSF57903">
    <property type="entry name" value="FYVE/PHD zinc finger"/>
    <property type="match status" value="1"/>
</dbReference>
<evidence type="ECO:0000313" key="8">
    <source>
        <dbReference type="EnsemblMetazoa" id="AALFPA23_008452.P11406"/>
    </source>
</evidence>
<dbReference type="EnsemblMetazoa" id="AALFPA23_008452.R11406">
    <property type="protein sequence ID" value="AALFPA23_008452.P11406"/>
    <property type="gene ID" value="AALFPA23_008452"/>
</dbReference>
<dbReference type="InterPro" id="IPR005312">
    <property type="entry name" value="DUF1759"/>
</dbReference>
<feature type="region of interest" description="Disordered" evidence="5">
    <location>
        <begin position="516"/>
        <end position="537"/>
    </location>
</feature>
<dbReference type="SMART" id="SM00249">
    <property type="entry name" value="PHD"/>
    <property type="match status" value="1"/>
</dbReference>
<dbReference type="InterPro" id="IPR008042">
    <property type="entry name" value="Retrotrans_Pao"/>
</dbReference>
<feature type="compositionally biased region" description="Polar residues" evidence="5">
    <location>
        <begin position="126"/>
        <end position="137"/>
    </location>
</feature>
<evidence type="ECO:0000313" key="9">
    <source>
        <dbReference type="Proteomes" id="UP000069940"/>
    </source>
</evidence>
<feature type="region of interest" description="Disordered" evidence="5">
    <location>
        <begin position="123"/>
        <end position="187"/>
    </location>
</feature>
<reference evidence="8" key="2">
    <citation type="submission" date="2025-05" db="UniProtKB">
        <authorList>
            <consortium name="EnsemblMetazoa"/>
        </authorList>
    </citation>
    <scope>IDENTIFICATION</scope>
    <source>
        <strain evidence="8">Foshan</strain>
    </source>
</reference>
<dbReference type="InterPro" id="IPR011011">
    <property type="entry name" value="Znf_FYVE_PHD"/>
</dbReference>
<feature type="region of interest" description="Disordered" evidence="5">
    <location>
        <begin position="606"/>
        <end position="643"/>
    </location>
</feature>
<keyword evidence="9" id="KW-1185">Reference proteome</keyword>
<dbReference type="InterPro" id="IPR019786">
    <property type="entry name" value="Zinc_finger_PHD-type_CS"/>
</dbReference>
<dbReference type="Pfam" id="PF05380">
    <property type="entry name" value="Peptidase_A17"/>
    <property type="match status" value="1"/>
</dbReference>
<feature type="compositionally biased region" description="Low complexity" evidence="5">
    <location>
        <begin position="611"/>
        <end position="626"/>
    </location>
</feature>
<evidence type="ECO:0000259" key="7">
    <source>
        <dbReference type="PROSITE" id="PS50994"/>
    </source>
</evidence>
<feature type="compositionally biased region" description="Polar residues" evidence="5">
    <location>
        <begin position="526"/>
        <end position="536"/>
    </location>
</feature>
<dbReference type="PANTHER" id="PTHR47331">
    <property type="entry name" value="PHD-TYPE DOMAIN-CONTAINING PROTEIN"/>
    <property type="match status" value="1"/>
</dbReference>
<accession>A0ABM1YEK2</accession>
<keyword evidence="1" id="KW-0479">Metal-binding</keyword>
<feature type="domain" description="PHD-type" evidence="6">
    <location>
        <begin position="41"/>
        <end position="89"/>
    </location>
</feature>
<feature type="region of interest" description="Disordered" evidence="5">
    <location>
        <begin position="1"/>
        <end position="20"/>
    </location>
</feature>
<dbReference type="GeneID" id="115265271"/>
<dbReference type="InterPro" id="IPR043502">
    <property type="entry name" value="DNA/RNA_pol_sf"/>
</dbReference>
<evidence type="ECO:0000256" key="5">
    <source>
        <dbReference type="SAM" id="MobiDB-lite"/>
    </source>
</evidence>
<dbReference type="Gene3D" id="3.30.420.10">
    <property type="entry name" value="Ribonuclease H-like superfamily/Ribonuclease H"/>
    <property type="match status" value="1"/>
</dbReference>
<dbReference type="PROSITE" id="PS50994">
    <property type="entry name" value="INTEGRASE"/>
    <property type="match status" value="1"/>
</dbReference>
<dbReference type="PROSITE" id="PS01359">
    <property type="entry name" value="ZF_PHD_1"/>
    <property type="match status" value="1"/>
</dbReference>
<name>A0ABM1YEK2_AEDAL</name>
<dbReference type="InterPro" id="IPR012337">
    <property type="entry name" value="RNaseH-like_sf"/>
</dbReference>
<evidence type="ECO:0000256" key="3">
    <source>
        <dbReference type="ARBA" id="ARBA00022833"/>
    </source>
</evidence>